<dbReference type="Proteomes" id="UP000594688">
    <property type="component" value="Chromosome"/>
</dbReference>
<evidence type="ECO:0000259" key="3">
    <source>
        <dbReference type="Pfam" id="PF02826"/>
    </source>
</evidence>
<proteinExistence type="predicted"/>
<dbReference type="SUPFAM" id="SSF52283">
    <property type="entry name" value="Formate/glycerate dehydrogenase catalytic domain-like"/>
    <property type="match status" value="1"/>
</dbReference>
<protein>
    <submittedName>
        <fullName evidence="4">D-2-hydroxyacid dehydrogenase</fullName>
    </submittedName>
</protein>
<dbReference type="InterPro" id="IPR036291">
    <property type="entry name" value="NAD(P)-bd_dom_sf"/>
</dbReference>
<dbReference type="KEGG" id="nli:G3M70_01200"/>
<gene>
    <name evidence="4" type="ORF">G3M70_01200</name>
</gene>
<dbReference type="EMBL" id="CP048685">
    <property type="protein sequence ID" value="QPJ60575.1"/>
    <property type="molecule type" value="Genomic_DNA"/>
</dbReference>
<dbReference type="PANTHER" id="PTHR43333">
    <property type="entry name" value="2-HACID_DH_C DOMAIN-CONTAINING PROTEIN"/>
    <property type="match status" value="1"/>
</dbReference>
<dbReference type="PANTHER" id="PTHR43333:SF1">
    <property type="entry name" value="D-ISOMER SPECIFIC 2-HYDROXYACID DEHYDROGENASE NAD-BINDING DOMAIN-CONTAINING PROTEIN"/>
    <property type="match status" value="1"/>
</dbReference>
<evidence type="ECO:0000313" key="5">
    <source>
        <dbReference type="Proteomes" id="UP000594688"/>
    </source>
</evidence>
<evidence type="ECO:0000256" key="2">
    <source>
        <dbReference type="ARBA" id="ARBA00023027"/>
    </source>
</evidence>
<evidence type="ECO:0000313" key="4">
    <source>
        <dbReference type="EMBL" id="QPJ60575.1"/>
    </source>
</evidence>
<dbReference type="Pfam" id="PF02826">
    <property type="entry name" value="2-Hacid_dh_C"/>
    <property type="match status" value="1"/>
</dbReference>
<organism evidence="4 5">
    <name type="scientific">Candidatus Nitronauta litoralis</name>
    <dbReference type="NCBI Taxonomy" id="2705533"/>
    <lineage>
        <taxon>Bacteria</taxon>
        <taxon>Pseudomonadati</taxon>
        <taxon>Nitrospinota/Tectimicrobiota group</taxon>
        <taxon>Nitrospinota</taxon>
        <taxon>Nitrospinia</taxon>
        <taxon>Nitrospinales</taxon>
        <taxon>Nitrospinaceae</taxon>
        <taxon>Candidatus Nitronauta</taxon>
    </lineage>
</organism>
<reference evidence="4 5" key="1">
    <citation type="submission" date="2020-02" db="EMBL/GenBank/DDBJ databases">
        <title>Genomic and physiological characterization of two novel Nitrospinaceae genera.</title>
        <authorList>
            <person name="Mueller A.J."/>
            <person name="Jung M.-Y."/>
            <person name="Strachan C.R."/>
            <person name="Herbold C.W."/>
            <person name="Kirkegaard R.H."/>
            <person name="Daims H."/>
        </authorList>
    </citation>
    <scope>NUCLEOTIDE SEQUENCE [LARGE SCALE GENOMIC DNA]</scope>
    <source>
        <strain evidence="4">EB</strain>
    </source>
</reference>
<keyword evidence="2" id="KW-0520">NAD</keyword>
<evidence type="ECO:0000256" key="1">
    <source>
        <dbReference type="ARBA" id="ARBA00023002"/>
    </source>
</evidence>
<sequence>MKQQIHIYLTHPHVSCWNFKERHRDLLEQSIPGFKVKTFLNSKDFLSQLPDAGAVIVWFFKKEWLEKASHLKLISTPAAGTDWIALPEPSECNILPEVWHGGFHGSMMAESVLGAAFHFLKGFEFSRKIQGQKKWARKKISDRIESLYKSRIVILGFGRIGQAIGKAFKPFGCQITGIKRSLGNQAPDWFDEKDRLATFDQLPDLLPETDHFVLTLPGGKETDGLLKPSHFEKLNGKVIFYNVGRGNPYRESDLLQALNSKKIQHAYLDVFEPEPLPETSPLWELDNVLIQPHVSAASPQYLDLYLEEFIQRWVKSDK</sequence>
<dbReference type="AlphaFoldDB" id="A0A7T0FYJ1"/>
<dbReference type="GO" id="GO:0016491">
    <property type="term" value="F:oxidoreductase activity"/>
    <property type="evidence" value="ECO:0007669"/>
    <property type="project" value="UniProtKB-KW"/>
</dbReference>
<dbReference type="SUPFAM" id="SSF51735">
    <property type="entry name" value="NAD(P)-binding Rossmann-fold domains"/>
    <property type="match status" value="1"/>
</dbReference>
<dbReference type="Gene3D" id="3.40.50.720">
    <property type="entry name" value="NAD(P)-binding Rossmann-like Domain"/>
    <property type="match status" value="2"/>
</dbReference>
<name>A0A7T0FYJ1_9BACT</name>
<dbReference type="CDD" id="cd05300">
    <property type="entry name" value="2-Hacid_dh_1"/>
    <property type="match status" value="1"/>
</dbReference>
<dbReference type="GO" id="GO:0051287">
    <property type="term" value="F:NAD binding"/>
    <property type="evidence" value="ECO:0007669"/>
    <property type="project" value="InterPro"/>
</dbReference>
<accession>A0A7T0FYJ1</accession>
<dbReference type="InterPro" id="IPR006140">
    <property type="entry name" value="D-isomer_DH_NAD-bd"/>
</dbReference>
<keyword evidence="1" id="KW-0560">Oxidoreductase</keyword>
<feature type="domain" description="D-isomer specific 2-hydroxyacid dehydrogenase NAD-binding" evidence="3">
    <location>
        <begin position="114"/>
        <end position="295"/>
    </location>
</feature>